<dbReference type="InterPro" id="IPR023772">
    <property type="entry name" value="DNA-bd_HTH_TetR-type_CS"/>
</dbReference>
<dbReference type="InterPro" id="IPR050109">
    <property type="entry name" value="HTH-type_TetR-like_transc_reg"/>
</dbReference>
<evidence type="ECO:0000259" key="5">
    <source>
        <dbReference type="PROSITE" id="PS50977"/>
    </source>
</evidence>
<dbReference type="PROSITE" id="PS01081">
    <property type="entry name" value="HTH_TETR_1"/>
    <property type="match status" value="1"/>
</dbReference>
<dbReference type="PROSITE" id="PS50977">
    <property type="entry name" value="HTH_TETR_2"/>
    <property type="match status" value="1"/>
</dbReference>
<dbReference type="Pfam" id="PF17754">
    <property type="entry name" value="TetR_C_14"/>
    <property type="match status" value="1"/>
</dbReference>
<dbReference type="AlphaFoldDB" id="A0A379JKW5"/>
<evidence type="ECO:0000313" key="6">
    <source>
        <dbReference type="EMBL" id="SUD48996.1"/>
    </source>
</evidence>
<evidence type="ECO:0000256" key="2">
    <source>
        <dbReference type="ARBA" id="ARBA00023125"/>
    </source>
</evidence>
<keyword evidence="1" id="KW-0805">Transcription regulation</keyword>
<dbReference type="Gene3D" id="1.10.357.10">
    <property type="entry name" value="Tetracycline Repressor, domain 2"/>
    <property type="match status" value="1"/>
</dbReference>
<feature type="domain" description="HTH tetR-type" evidence="5">
    <location>
        <begin position="13"/>
        <end position="73"/>
    </location>
</feature>
<evidence type="ECO:0000256" key="1">
    <source>
        <dbReference type="ARBA" id="ARBA00023015"/>
    </source>
</evidence>
<proteinExistence type="predicted"/>
<dbReference type="InterPro" id="IPR041347">
    <property type="entry name" value="MftR_C"/>
</dbReference>
<accession>A0A379JKW5</accession>
<dbReference type="Gene3D" id="1.10.10.60">
    <property type="entry name" value="Homeodomain-like"/>
    <property type="match status" value="1"/>
</dbReference>
<dbReference type="STRING" id="1406858.GCA_000710895_00932"/>
<reference evidence="6 7" key="1">
    <citation type="submission" date="2018-06" db="EMBL/GenBank/DDBJ databases">
        <authorList>
            <consortium name="Pathogen Informatics"/>
            <person name="Doyle S."/>
        </authorList>
    </citation>
    <scope>NUCLEOTIDE SEQUENCE [LARGE SCALE GENOMIC DNA]</scope>
    <source>
        <strain evidence="6 7">NCTC1934</strain>
    </source>
</reference>
<dbReference type="InterPro" id="IPR001647">
    <property type="entry name" value="HTH_TetR"/>
</dbReference>
<dbReference type="InterPro" id="IPR009057">
    <property type="entry name" value="Homeodomain-like_sf"/>
</dbReference>
<dbReference type="Pfam" id="PF00440">
    <property type="entry name" value="TetR_N"/>
    <property type="match status" value="1"/>
</dbReference>
<evidence type="ECO:0000313" key="7">
    <source>
        <dbReference type="Proteomes" id="UP000255467"/>
    </source>
</evidence>
<sequence>MPESVGLREQEKARVRRELMDAALRLFERQGYEQTTVQQIADAVRVSRRTFHRHFPSKAAVVFGHEEDLVAFLLAAMDRRPPEESAPTALRGALRELLVHEPDAEQRREQAATVRRARQVLITNPELRQENFTGAVLRRHVLAEHFARRAGLVEADLRTQVAAAACFAALGVGLDHWVVNTDRSLSALHETLDGAIATLQDGLDV</sequence>
<organism evidence="6 7">
    <name type="scientific">Nocardia otitidiscaviarum</name>
    <dbReference type="NCBI Taxonomy" id="1823"/>
    <lineage>
        <taxon>Bacteria</taxon>
        <taxon>Bacillati</taxon>
        <taxon>Actinomycetota</taxon>
        <taxon>Actinomycetes</taxon>
        <taxon>Mycobacteriales</taxon>
        <taxon>Nocardiaceae</taxon>
        <taxon>Nocardia</taxon>
    </lineage>
</organism>
<dbReference type="SUPFAM" id="SSF46689">
    <property type="entry name" value="Homeodomain-like"/>
    <property type="match status" value="1"/>
</dbReference>
<dbReference type="GO" id="GO:0000976">
    <property type="term" value="F:transcription cis-regulatory region binding"/>
    <property type="evidence" value="ECO:0007669"/>
    <property type="project" value="TreeGrafter"/>
</dbReference>
<dbReference type="PANTHER" id="PTHR30055">
    <property type="entry name" value="HTH-TYPE TRANSCRIPTIONAL REGULATOR RUTR"/>
    <property type="match status" value="1"/>
</dbReference>
<gene>
    <name evidence="6" type="ORF">NCTC1934_06345</name>
</gene>
<dbReference type="GO" id="GO:0003700">
    <property type="term" value="F:DNA-binding transcription factor activity"/>
    <property type="evidence" value="ECO:0007669"/>
    <property type="project" value="TreeGrafter"/>
</dbReference>
<dbReference type="PANTHER" id="PTHR30055:SF238">
    <property type="entry name" value="MYCOFACTOCIN BIOSYNTHESIS TRANSCRIPTIONAL REGULATOR MFTR-RELATED"/>
    <property type="match status" value="1"/>
</dbReference>
<evidence type="ECO:0000256" key="4">
    <source>
        <dbReference type="PROSITE-ProRule" id="PRU00335"/>
    </source>
</evidence>
<keyword evidence="7" id="KW-1185">Reference proteome</keyword>
<keyword evidence="3" id="KW-0804">Transcription</keyword>
<dbReference type="PRINTS" id="PR00455">
    <property type="entry name" value="HTHTETR"/>
</dbReference>
<evidence type="ECO:0000256" key="3">
    <source>
        <dbReference type="ARBA" id="ARBA00023163"/>
    </source>
</evidence>
<feature type="DNA-binding region" description="H-T-H motif" evidence="4">
    <location>
        <begin position="36"/>
        <end position="55"/>
    </location>
</feature>
<dbReference type="Proteomes" id="UP000255467">
    <property type="component" value="Unassembled WGS sequence"/>
</dbReference>
<dbReference type="EMBL" id="UGRY01000006">
    <property type="protein sequence ID" value="SUD48996.1"/>
    <property type="molecule type" value="Genomic_DNA"/>
</dbReference>
<dbReference type="RefSeq" id="WP_039818754.1">
    <property type="nucleotide sequence ID" value="NZ_UGRY01000006.1"/>
</dbReference>
<protein>
    <submittedName>
        <fullName evidence="6">DNA-binding transcriptional regulator EnvR</fullName>
    </submittedName>
</protein>
<name>A0A379JKW5_9NOCA</name>
<dbReference type="OrthoDB" id="956698at2"/>
<keyword evidence="2 4" id="KW-0238">DNA-binding</keyword>